<dbReference type="OrthoDB" id="61110at2759"/>
<feature type="repeat" description="RCC1" evidence="3">
    <location>
        <begin position="62"/>
        <end position="120"/>
    </location>
</feature>
<feature type="repeat" description="RCC1" evidence="3">
    <location>
        <begin position="241"/>
        <end position="310"/>
    </location>
</feature>
<accession>A0A2R5G424</accession>
<comment type="caution">
    <text evidence="5">The sequence shown here is derived from an EMBL/GenBank/DDBJ whole genome shotgun (WGS) entry which is preliminary data.</text>
</comment>
<dbReference type="InterPro" id="IPR000408">
    <property type="entry name" value="Reg_chr_condens"/>
</dbReference>
<dbReference type="AlphaFoldDB" id="A0A2R5G424"/>
<gene>
    <name evidence="5" type="ORF">FCC1311_020012</name>
</gene>
<dbReference type="InParanoid" id="A0A2R5G424"/>
<feature type="repeat" description="RCC1" evidence="3">
    <location>
        <begin position="176"/>
        <end position="240"/>
    </location>
</feature>
<name>A0A2R5G424_9STRA</name>
<evidence type="ECO:0000313" key="6">
    <source>
        <dbReference type="Proteomes" id="UP000241890"/>
    </source>
</evidence>
<dbReference type="PANTHER" id="PTHR45982:SF1">
    <property type="entry name" value="REGULATOR OF CHROMOSOME CONDENSATION"/>
    <property type="match status" value="1"/>
</dbReference>
<reference evidence="5 6" key="1">
    <citation type="submission" date="2017-12" db="EMBL/GenBank/DDBJ databases">
        <title>Sequencing, de novo assembly and annotation of complete genome of a new Thraustochytrid species, strain FCC1311.</title>
        <authorList>
            <person name="Sedici K."/>
            <person name="Godart F."/>
            <person name="Aiese Cigliano R."/>
            <person name="Sanseverino W."/>
            <person name="Barakat M."/>
            <person name="Ortet P."/>
            <person name="Marechal E."/>
            <person name="Cagnac O."/>
            <person name="Amato A."/>
        </authorList>
    </citation>
    <scope>NUCLEOTIDE SEQUENCE [LARGE SCALE GENOMIC DNA]</scope>
</reference>
<dbReference type="EMBL" id="BEYU01000015">
    <property type="protein sequence ID" value="GBG25782.1"/>
    <property type="molecule type" value="Genomic_DNA"/>
</dbReference>
<feature type="repeat" description="RCC1" evidence="3">
    <location>
        <begin position="365"/>
        <end position="424"/>
    </location>
</feature>
<keyword evidence="2" id="KW-0677">Repeat</keyword>
<protein>
    <submittedName>
        <fullName evidence="5">Regulator of chromosome condensation</fullName>
    </submittedName>
</protein>
<proteinExistence type="predicted"/>
<organism evidence="5 6">
    <name type="scientific">Hondaea fermentalgiana</name>
    <dbReference type="NCBI Taxonomy" id="2315210"/>
    <lineage>
        <taxon>Eukaryota</taxon>
        <taxon>Sar</taxon>
        <taxon>Stramenopiles</taxon>
        <taxon>Bigyra</taxon>
        <taxon>Labyrinthulomycetes</taxon>
        <taxon>Thraustochytrida</taxon>
        <taxon>Thraustochytriidae</taxon>
        <taxon>Hondaea</taxon>
    </lineage>
</organism>
<feature type="repeat" description="RCC1" evidence="3">
    <location>
        <begin position="122"/>
        <end position="175"/>
    </location>
</feature>
<dbReference type="InterPro" id="IPR051553">
    <property type="entry name" value="Ran_GTPase-activating"/>
</dbReference>
<feature type="domain" description="RCC1-like" evidence="4">
    <location>
        <begin position="64"/>
        <end position="476"/>
    </location>
</feature>
<dbReference type="PROSITE" id="PS00626">
    <property type="entry name" value="RCC1_2"/>
    <property type="match status" value="1"/>
</dbReference>
<keyword evidence="6" id="KW-1185">Reference proteome</keyword>
<sequence>MKRKRNDELEAEYGRQVACLNRTFRQWVHNNDQANPCANWEEGMLDYVSHAQLLKEKFCTQGTAYVFGTGDCGQLGLGQDEDDSMDKTFLKRPAPIPKIQDMDLCCVSAGGMHNLAIDAADGSVVSWGCSDNETLGRKTTGDEENFPGIVRSLQNKIFAVQVSAGDAHSAVLGMNGEVYIWGCYLDKDGRKWFRRDSGESSFQTTQLEPLEVPEVSGADRHGGATQIASGANHTMVLCGDGTVFAWGLGEAGQLGRPVAPLKDEKHIYQKEKVYQDHLVPAKMLYSENSPVNNARYVGAGSHHSFILQAVRSRVFACGLNQYGQLALSDENKEVSMLTRVEALDNKGICAIHGGEHHSMAIGRDGSVYTFGRADSCELGVPLDANHLDGAGSFSSKPCKVKFDPPARVVSGCCGSHMCAVVTDDHRLYTWGFGDMAQLGNGSAKDQPTPKLVIKSKADPSPFKVSSITAGGQHSLCLSLS</sequence>
<evidence type="ECO:0000259" key="4">
    <source>
        <dbReference type="Pfam" id="PF25390"/>
    </source>
</evidence>
<evidence type="ECO:0000256" key="2">
    <source>
        <dbReference type="ARBA" id="ARBA00022737"/>
    </source>
</evidence>
<dbReference type="SUPFAM" id="SSF50985">
    <property type="entry name" value="RCC1/BLIP-II"/>
    <property type="match status" value="1"/>
</dbReference>
<feature type="repeat" description="RCC1" evidence="3">
    <location>
        <begin position="312"/>
        <end position="364"/>
    </location>
</feature>
<dbReference type="PROSITE" id="PS50012">
    <property type="entry name" value="RCC1_3"/>
    <property type="match status" value="7"/>
</dbReference>
<dbReference type="PRINTS" id="PR00633">
    <property type="entry name" value="RCCNDNSATION"/>
</dbReference>
<dbReference type="InterPro" id="IPR058923">
    <property type="entry name" value="RCC1-like_dom"/>
</dbReference>
<evidence type="ECO:0000256" key="3">
    <source>
        <dbReference type="PROSITE-ProRule" id="PRU00235"/>
    </source>
</evidence>
<dbReference type="PANTHER" id="PTHR45982">
    <property type="entry name" value="REGULATOR OF CHROMOSOME CONDENSATION"/>
    <property type="match status" value="1"/>
</dbReference>
<feature type="repeat" description="RCC1" evidence="3">
    <location>
        <begin position="425"/>
        <end position="480"/>
    </location>
</feature>
<dbReference type="FunCoup" id="A0A2R5G424">
    <property type="interactions" value="230"/>
</dbReference>
<evidence type="ECO:0000256" key="1">
    <source>
        <dbReference type="ARBA" id="ARBA00022658"/>
    </source>
</evidence>
<dbReference type="InterPro" id="IPR009091">
    <property type="entry name" value="RCC1/BLIP-II"/>
</dbReference>
<dbReference type="Pfam" id="PF25390">
    <property type="entry name" value="WD40_RLD"/>
    <property type="match status" value="1"/>
</dbReference>
<keyword evidence="1" id="KW-0344">Guanine-nucleotide releasing factor</keyword>
<evidence type="ECO:0000313" key="5">
    <source>
        <dbReference type="EMBL" id="GBG25782.1"/>
    </source>
</evidence>
<dbReference type="Gene3D" id="2.130.10.30">
    <property type="entry name" value="Regulator of chromosome condensation 1/beta-lactamase-inhibitor protein II"/>
    <property type="match status" value="1"/>
</dbReference>
<dbReference type="Proteomes" id="UP000241890">
    <property type="component" value="Unassembled WGS sequence"/>
</dbReference>